<evidence type="ECO:0000313" key="3">
    <source>
        <dbReference type="EMBL" id="KAK5772494.1"/>
    </source>
</evidence>
<dbReference type="InterPro" id="IPR021109">
    <property type="entry name" value="Peptidase_aspartic_dom_sf"/>
</dbReference>
<dbReference type="EMBL" id="JARKNE010000013">
    <property type="protein sequence ID" value="KAK5772494.1"/>
    <property type="molecule type" value="Genomic_DNA"/>
</dbReference>
<evidence type="ECO:0000256" key="2">
    <source>
        <dbReference type="ARBA" id="ARBA00022801"/>
    </source>
</evidence>
<gene>
    <name evidence="3" type="ORF">PVK06_048783</name>
</gene>
<sequence>MASQFSALIQHRFSYCLAPFDDVTPRPLVLRFGEDIPQLPPQSVGSTQLIASPTSYFFYLGLKDISVAGILKGSSVSVLGAWQQQNKRIIYDGGRGVLEFADENCMNDIA</sequence>
<keyword evidence="4" id="KW-1185">Reference proteome</keyword>
<dbReference type="Gene3D" id="2.40.70.10">
    <property type="entry name" value="Acid Proteases"/>
    <property type="match status" value="1"/>
</dbReference>
<dbReference type="SUPFAM" id="SSF50630">
    <property type="entry name" value="Acid proteases"/>
    <property type="match status" value="1"/>
</dbReference>
<evidence type="ECO:0000256" key="1">
    <source>
        <dbReference type="ARBA" id="ARBA00022670"/>
    </source>
</evidence>
<accession>A0ABR0MGX3</accession>
<reference evidence="3 4" key="1">
    <citation type="submission" date="2023-03" db="EMBL/GenBank/DDBJ databases">
        <title>WGS of Gossypium arboreum.</title>
        <authorList>
            <person name="Yu D."/>
        </authorList>
    </citation>
    <scope>NUCLEOTIDE SEQUENCE [LARGE SCALE GENOMIC DNA]</scope>
    <source>
        <tissue evidence="3">Leaf</tissue>
    </source>
</reference>
<dbReference type="InterPro" id="IPR051708">
    <property type="entry name" value="Plant_Aspart_Prot_A1"/>
</dbReference>
<proteinExistence type="predicted"/>
<keyword evidence="1" id="KW-0645">Protease</keyword>
<dbReference type="Proteomes" id="UP001358586">
    <property type="component" value="Chromosome 13"/>
</dbReference>
<protein>
    <recommendedName>
        <fullName evidence="5">Peptidase A1 domain-containing protein</fullName>
    </recommendedName>
</protein>
<keyword evidence="2" id="KW-0378">Hydrolase</keyword>
<organism evidence="3 4">
    <name type="scientific">Gossypium arboreum</name>
    <name type="common">Tree cotton</name>
    <name type="synonym">Gossypium nanking</name>
    <dbReference type="NCBI Taxonomy" id="29729"/>
    <lineage>
        <taxon>Eukaryota</taxon>
        <taxon>Viridiplantae</taxon>
        <taxon>Streptophyta</taxon>
        <taxon>Embryophyta</taxon>
        <taxon>Tracheophyta</taxon>
        <taxon>Spermatophyta</taxon>
        <taxon>Magnoliopsida</taxon>
        <taxon>eudicotyledons</taxon>
        <taxon>Gunneridae</taxon>
        <taxon>Pentapetalae</taxon>
        <taxon>rosids</taxon>
        <taxon>malvids</taxon>
        <taxon>Malvales</taxon>
        <taxon>Malvaceae</taxon>
        <taxon>Malvoideae</taxon>
        <taxon>Gossypium</taxon>
    </lineage>
</organism>
<dbReference type="PANTHER" id="PTHR47967:SF123">
    <property type="entry name" value="ASPARTIC PROTEINASE NEPENTHESIN-1-LIKE"/>
    <property type="match status" value="1"/>
</dbReference>
<comment type="caution">
    <text evidence="3">The sequence shown here is derived from an EMBL/GenBank/DDBJ whole genome shotgun (WGS) entry which is preliminary data.</text>
</comment>
<dbReference type="PANTHER" id="PTHR47967">
    <property type="entry name" value="OS07G0603500 PROTEIN-RELATED"/>
    <property type="match status" value="1"/>
</dbReference>
<evidence type="ECO:0008006" key="5">
    <source>
        <dbReference type="Google" id="ProtNLM"/>
    </source>
</evidence>
<name>A0ABR0MGX3_GOSAR</name>
<evidence type="ECO:0000313" key="4">
    <source>
        <dbReference type="Proteomes" id="UP001358586"/>
    </source>
</evidence>